<keyword evidence="10" id="KW-1185">Reference proteome</keyword>
<dbReference type="AlphaFoldDB" id="A0A212QMV6"/>
<dbReference type="InterPro" id="IPR036388">
    <property type="entry name" value="WH-like_DNA-bd_sf"/>
</dbReference>
<dbReference type="Proteomes" id="UP000197025">
    <property type="component" value="Unassembled WGS sequence"/>
</dbReference>
<dbReference type="InterPro" id="IPR039425">
    <property type="entry name" value="RNA_pol_sigma-70-like"/>
</dbReference>
<dbReference type="GO" id="GO:0006950">
    <property type="term" value="P:response to stress"/>
    <property type="evidence" value="ECO:0007669"/>
    <property type="project" value="UniProtKB-ARBA"/>
</dbReference>
<evidence type="ECO:0000256" key="4">
    <source>
        <dbReference type="ARBA" id="ARBA00023125"/>
    </source>
</evidence>
<dbReference type="Gene3D" id="1.10.10.10">
    <property type="entry name" value="Winged helix-like DNA-binding domain superfamily/Winged helix DNA-binding domain"/>
    <property type="match status" value="1"/>
</dbReference>
<dbReference type="InParanoid" id="A0A212QMV6"/>
<evidence type="ECO:0000259" key="8">
    <source>
        <dbReference type="Pfam" id="PF08281"/>
    </source>
</evidence>
<dbReference type="EMBL" id="FYEK01000012">
    <property type="protein sequence ID" value="SNB60723.1"/>
    <property type="molecule type" value="Genomic_DNA"/>
</dbReference>
<dbReference type="Pfam" id="PF08281">
    <property type="entry name" value="Sigma70_r4_2"/>
    <property type="match status" value="1"/>
</dbReference>
<feature type="domain" description="RNA polymerase sigma factor 70 region 4 type 2" evidence="8">
    <location>
        <begin position="139"/>
        <end position="189"/>
    </location>
</feature>
<evidence type="ECO:0000256" key="1">
    <source>
        <dbReference type="ARBA" id="ARBA00010641"/>
    </source>
</evidence>
<name>A0A212QMV6_9CHLR</name>
<gene>
    <name evidence="9" type="ORF">SAMN02746019_00025880</name>
</gene>
<organism evidence="9 10">
    <name type="scientific">Thermoflexus hugenholtzii JAD2</name>
    <dbReference type="NCBI Taxonomy" id="877466"/>
    <lineage>
        <taxon>Bacteria</taxon>
        <taxon>Bacillati</taxon>
        <taxon>Chloroflexota</taxon>
        <taxon>Thermoflexia</taxon>
        <taxon>Thermoflexales</taxon>
        <taxon>Thermoflexaceae</taxon>
        <taxon>Thermoflexus</taxon>
    </lineage>
</organism>
<evidence type="ECO:0000313" key="9">
    <source>
        <dbReference type="EMBL" id="SNB60723.1"/>
    </source>
</evidence>
<dbReference type="CDD" id="cd06171">
    <property type="entry name" value="Sigma70_r4"/>
    <property type="match status" value="1"/>
</dbReference>
<dbReference type="SUPFAM" id="SSF88946">
    <property type="entry name" value="Sigma2 domain of RNA polymerase sigma factors"/>
    <property type="match status" value="1"/>
</dbReference>
<reference evidence="10" key="1">
    <citation type="submission" date="2017-06" db="EMBL/GenBank/DDBJ databases">
        <authorList>
            <person name="Varghese N."/>
            <person name="Submissions S."/>
        </authorList>
    </citation>
    <scope>NUCLEOTIDE SEQUENCE [LARGE SCALE GENOMIC DNA]</scope>
    <source>
        <strain evidence="10">JAD2</strain>
    </source>
</reference>
<keyword evidence="5 6" id="KW-0804">Transcription</keyword>
<dbReference type="FunCoup" id="A0A212QMV6">
    <property type="interactions" value="265"/>
</dbReference>
<dbReference type="PROSITE" id="PS01063">
    <property type="entry name" value="SIGMA70_ECF"/>
    <property type="match status" value="1"/>
</dbReference>
<comment type="similarity">
    <text evidence="1 6">Belongs to the sigma-70 factor family. ECF subfamily.</text>
</comment>
<keyword evidence="2 6" id="KW-0805">Transcription regulation</keyword>
<dbReference type="OrthoDB" id="9780326at2"/>
<evidence type="ECO:0000259" key="7">
    <source>
        <dbReference type="Pfam" id="PF04542"/>
    </source>
</evidence>
<dbReference type="Pfam" id="PF04542">
    <property type="entry name" value="Sigma70_r2"/>
    <property type="match status" value="1"/>
</dbReference>
<keyword evidence="4 6" id="KW-0238">DNA-binding</keyword>
<dbReference type="NCBIfam" id="TIGR02937">
    <property type="entry name" value="sigma70-ECF"/>
    <property type="match status" value="1"/>
</dbReference>
<dbReference type="PANTHER" id="PTHR43133:SF8">
    <property type="entry name" value="RNA POLYMERASE SIGMA FACTOR HI_1459-RELATED"/>
    <property type="match status" value="1"/>
</dbReference>
<dbReference type="GO" id="GO:0016987">
    <property type="term" value="F:sigma factor activity"/>
    <property type="evidence" value="ECO:0007669"/>
    <property type="project" value="UniProtKB-KW"/>
</dbReference>
<keyword evidence="3 6" id="KW-0731">Sigma factor</keyword>
<accession>A0A212QMV6</accession>
<sequence length="206" mass="23724">MAADRRSTGDLSEADLLAALRRGDRQAFTAVIDRCGDTVYHVAYRLLGSREEAEDVLQETFLQAFQHLKDFRGEARLCTWLYRIAYNLALMRLRRKEPETISIDQPLTLGDDEEVPRELFDWCCLPEEELLRAELRSVLEEAIRSLPPGLRTVFLLRDGEGLSTEEVARILGISTDAVKTRLHRARLRLREHLSRYFAEDLKAHEG</sequence>
<evidence type="ECO:0000256" key="5">
    <source>
        <dbReference type="ARBA" id="ARBA00023163"/>
    </source>
</evidence>
<evidence type="ECO:0000256" key="6">
    <source>
        <dbReference type="RuleBase" id="RU000716"/>
    </source>
</evidence>
<dbReference type="RefSeq" id="WP_088570398.1">
    <property type="nucleotide sequence ID" value="NZ_FYEK01000012.1"/>
</dbReference>
<dbReference type="InterPro" id="IPR013325">
    <property type="entry name" value="RNA_pol_sigma_r2"/>
</dbReference>
<evidence type="ECO:0000256" key="2">
    <source>
        <dbReference type="ARBA" id="ARBA00023015"/>
    </source>
</evidence>
<dbReference type="InterPro" id="IPR014284">
    <property type="entry name" value="RNA_pol_sigma-70_dom"/>
</dbReference>
<proteinExistence type="inferred from homology"/>
<dbReference type="InterPro" id="IPR013324">
    <property type="entry name" value="RNA_pol_sigma_r3/r4-like"/>
</dbReference>
<protein>
    <recommendedName>
        <fullName evidence="6">RNA polymerase sigma factor</fullName>
    </recommendedName>
</protein>
<dbReference type="SUPFAM" id="SSF88659">
    <property type="entry name" value="Sigma3 and sigma4 domains of RNA polymerase sigma factors"/>
    <property type="match status" value="1"/>
</dbReference>
<evidence type="ECO:0000256" key="3">
    <source>
        <dbReference type="ARBA" id="ARBA00023082"/>
    </source>
</evidence>
<dbReference type="InterPro" id="IPR007627">
    <property type="entry name" value="RNA_pol_sigma70_r2"/>
</dbReference>
<evidence type="ECO:0000313" key="10">
    <source>
        <dbReference type="Proteomes" id="UP000197025"/>
    </source>
</evidence>
<dbReference type="Gene3D" id="1.10.1740.10">
    <property type="match status" value="1"/>
</dbReference>
<feature type="domain" description="RNA polymerase sigma-70 region 2" evidence="7">
    <location>
        <begin position="32"/>
        <end position="96"/>
    </location>
</feature>
<dbReference type="GO" id="GO:0006352">
    <property type="term" value="P:DNA-templated transcription initiation"/>
    <property type="evidence" value="ECO:0007669"/>
    <property type="project" value="InterPro"/>
</dbReference>
<dbReference type="GO" id="GO:0003677">
    <property type="term" value="F:DNA binding"/>
    <property type="evidence" value="ECO:0007669"/>
    <property type="project" value="UniProtKB-KW"/>
</dbReference>
<dbReference type="PANTHER" id="PTHR43133">
    <property type="entry name" value="RNA POLYMERASE ECF-TYPE SIGMA FACTO"/>
    <property type="match status" value="1"/>
</dbReference>
<dbReference type="InterPro" id="IPR000838">
    <property type="entry name" value="RNA_pol_sigma70_ECF_CS"/>
</dbReference>
<dbReference type="InterPro" id="IPR013249">
    <property type="entry name" value="RNA_pol_sigma70_r4_t2"/>
</dbReference>